<evidence type="ECO:0000256" key="6">
    <source>
        <dbReference type="ARBA" id="ARBA00023012"/>
    </source>
</evidence>
<feature type="repeat" description="TPR" evidence="7">
    <location>
        <begin position="204"/>
        <end position="237"/>
    </location>
</feature>
<evidence type="ECO:0000256" key="7">
    <source>
        <dbReference type="PROSITE-ProRule" id="PRU00339"/>
    </source>
</evidence>
<feature type="transmembrane region" description="Helical" evidence="9">
    <location>
        <begin position="400"/>
        <end position="423"/>
    </location>
</feature>
<keyword evidence="5 11" id="KW-0418">Kinase</keyword>
<organism evidence="11 12">
    <name type="scientific">Marivirga sericea</name>
    <dbReference type="NCBI Taxonomy" id="1028"/>
    <lineage>
        <taxon>Bacteria</taxon>
        <taxon>Pseudomonadati</taxon>
        <taxon>Bacteroidota</taxon>
        <taxon>Cytophagia</taxon>
        <taxon>Cytophagales</taxon>
        <taxon>Marivirgaceae</taxon>
        <taxon>Marivirga</taxon>
    </lineage>
</organism>
<dbReference type="PANTHER" id="PTHR43711">
    <property type="entry name" value="TWO-COMPONENT HISTIDINE KINASE"/>
    <property type="match status" value="1"/>
</dbReference>
<dbReference type="SUPFAM" id="SSF47384">
    <property type="entry name" value="Homodimeric domain of signal transducing histidine kinase"/>
    <property type="match status" value="1"/>
</dbReference>
<dbReference type="Pfam" id="PF13181">
    <property type="entry name" value="TPR_8"/>
    <property type="match status" value="2"/>
</dbReference>
<feature type="repeat" description="TPR" evidence="7">
    <location>
        <begin position="284"/>
        <end position="317"/>
    </location>
</feature>
<dbReference type="SMART" id="SM00387">
    <property type="entry name" value="HATPase_c"/>
    <property type="match status" value="1"/>
</dbReference>
<keyword evidence="6" id="KW-0902">Two-component regulatory system</keyword>
<feature type="coiled-coil region" evidence="8">
    <location>
        <begin position="433"/>
        <end position="474"/>
    </location>
</feature>
<comment type="catalytic activity">
    <reaction evidence="1">
        <text>ATP + protein L-histidine = ADP + protein N-phospho-L-histidine.</text>
        <dbReference type="EC" id="2.7.13.3"/>
    </reaction>
</comment>
<dbReference type="Proteomes" id="UP000193804">
    <property type="component" value="Unassembled WGS sequence"/>
</dbReference>
<dbReference type="SUPFAM" id="SSF55874">
    <property type="entry name" value="ATPase domain of HSP90 chaperone/DNA topoisomerase II/histidine kinase"/>
    <property type="match status" value="1"/>
</dbReference>
<sequence length="697" mass="79879">MKFKNSVIFFFIITALPYSLKGQNQAVIDSLKNTLEGAGPSEKIDTYNQLAWEYRKSFPDSTVIFSQKAIEIASESVELNEKVVKSLNFKGVGHFYGGENIIAFDYYQQAKDSALIYGDSLQYGYSLNNIGRLYFNQGNYVAAYDNFFKALEIFKGIGDDVSISYGYKSLAELYQSQDNLQKALEMSLKTAEIRQSFDDPSGIISIYLEIADIYGQMENYNNSLKYFTEAYEVAAKINDEANLAIIKLSIASMNAKRGQLKIALTNANEALGFASQAKNVNLIIQIYSLLGEIHFYRNEYDQARNYFLKVNDLASNNDVTFERDAYLYLSKIFEKQANVQEAFDYFKMYSVLKEKTENVNAAREIERLEGRLLLEAKEKENNLLKQNEDTYKQVIQKQKAFNIALTATILLAFILLVIIWITANRRRKHNKILQLKNNKIQDQQEKITLQNKEIKGQNDELLIRNKELDDLNNEKDSLLSLVAHDMKAPFHRITGLTELLRLSGLREEQNQYVSMIRNNAKHGAYLINDLLDVNSMATEKEELKSERIELKQLLENTASNFVIELTNKQIECKIECEPNLLVRTDLNYVNRILENLVSNAIKFSYLESEVILRAGVNKNNFWISVKDFGPGFTEEDKNNLFKKFKKLTAKPTGGESSNGLGLAIVKTLMDRLEGKIDLQTELGKYSEFTLYFPFLEE</sequence>
<dbReference type="SUPFAM" id="SSF48452">
    <property type="entry name" value="TPR-like"/>
    <property type="match status" value="2"/>
</dbReference>
<evidence type="ECO:0000313" key="11">
    <source>
        <dbReference type="EMBL" id="SMG21339.1"/>
    </source>
</evidence>
<proteinExistence type="predicted"/>
<feature type="coiled-coil region" evidence="8">
    <location>
        <begin position="533"/>
        <end position="560"/>
    </location>
</feature>
<dbReference type="InterPro" id="IPR005467">
    <property type="entry name" value="His_kinase_dom"/>
</dbReference>
<accession>A0A1X7J1G0</accession>
<dbReference type="InterPro" id="IPR004358">
    <property type="entry name" value="Sig_transdc_His_kin-like_C"/>
</dbReference>
<dbReference type="PRINTS" id="PR00344">
    <property type="entry name" value="BCTRLSENSOR"/>
</dbReference>
<dbReference type="InterPro" id="IPR019734">
    <property type="entry name" value="TPR_rpt"/>
</dbReference>
<feature type="coiled-coil region" evidence="8">
    <location>
        <begin position="351"/>
        <end position="394"/>
    </location>
</feature>
<dbReference type="Pfam" id="PF13424">
    <property type="entry name" value="TPR_12"/>
    <property type="match status" value="1"/>
</dbReference>
<dbReference type="InterPro" id="IPR003594">
    <property type="entry name" value="HATPase_dom"/>
</dbReference>
<evidence type="ECO:0000256" key="5">
    <source>
        <dbReference type="ARBA" id="ARBA00022777"/>
    </source>
</evidence>
<keyword evidence="9" id="KW-0812">Transmembrane</keyword>
<dbReference type="STRING" id="1028.SAMN05661096_01178"/>
<dbReference type="Gene3D" id="1.25.40.10">
    <property type="entry name" value="Tetratricopeptide repeat domain"/>
    <property type="match status" value="2"/>
</dbReference>
<keyword evidence="7" id="KW-0802">TPR repeat</keyword>
<evidence type="ECO:0000256" key="8">
    <source>
        <dbReference type="SAM" id="Coils"/>
    </source>
</evidence>
<dbReference type="InterPro" id="IPR036097">
    <property type="entry name" value="HisK_dim/P_sf"/>
</dbReference>
<dbReference type="PROSITE" id="PS50109">
    <property type="entry name" value="HIS_KIN"/>
    <property type="match status" value="1"/>
</dbReference>
<keyword evidence="8" id="KW-0175">Coiled coil</keyword>
<dbReference type="InterPro" id="IPR011990">
    <property type="entry name" value="TPR-like_helical_dom_sf"/>
</dbReference>
<dbReference type="Pfam" id="PF02518">
    <property type="entry name" value="HATPase_c"/>
    <property type="match status" value="1"/>
</dbReference>
<dbReference type="Pfam" id="PF00512">
    <property type="entry name" value="HisKA"/>
    <property type="match status" value="1"/>
</dbReference>
<evidence type="ECO:0000259" key="10">
    <source>
        <dbReference type="PROSITE" id="PS50109"/>
    </source>
</evidence>
<dbReference type="PROSITE" id="PS50005">
    <property type="entry name" value="TPR"/>
    <property type="match status" value="3"/>
</dbReference>
<dbReference type="EC" id="2.7.13.3" evidence="2"/>
<dbReference type="AlphaFoldDB" id="A0A1X7J1G0"/>
<keyword evidence="3" id="KW-0597">Phosphoprotein</keyword>
<keyword evidence="9" id="KW-1133">Transmembrane helix</keyword>
<dbReference type="InterPro" id="IPR003661">
    <property type="entry name" value="HisK_dim/P_dom"/>
</dbReference>
<keyword evidence="12" id="KW-1185">Reference proteome</keyword>
<dbReference type="Gene3D" id="1.10.287.130">
    <property type="match status" value="1"/>
</dbReference>
<dbReference type="RefSeq" id="WP_139827953.1">
    <property type="nucleotide sequence ID" value="NZ_FXAW01000002.1"/>
</dbReference>
<feature type="domain" description="Histidine kinase" evidence="10">
    <location>
        <begin position="481"/>
        <end position="696"/>
    </location>
</feature>
<dbReference type="OrthoDB" id="9810447at2"/>
<evidence type="ECO:0000256" key="4">
    <source>
        <dbReference type="ARBA" id="ARBA00022679"/>
    </source>
</evidence>
<dbReference type="Gene3D" id="3.30.565.10">
    <property type="entry name" value="Histidine kinase-like ATPase, C-terminal domain"/>
    <property type="match status" value="1"/>
</dbReference>
<name>A0A1X7J1G0_9BACT</name>
<dbReference type="InterPro" id="IPR050736">
    <property type="entry name" value="Sensor_HK_Regulatory"/>
</dbReference>
<evidence type="ECO:0000256" key="1">
    <source>
        <dbReference type="ARBA" id="ARBA00000085"/>
    </source>
</evidence>
<evidence type="ECO:0000256" key="2">
    <source>
        <dbReference type="ARBA" id="ARBA00012438"/>
    </source>
</evidence>
<evidence type="ECO:0000256" key="9">
    <source>
        <dbReference type="SAM" id="Phobius"/>
    </source>
</evidence>
<dbReference type="EMBL" id="FXAW01000002">
    <property type="protein sequence ID" value="SMG21339.1"/>
    <property type="molecule type" value="Genomic_DNA"/>
</dbReference>
<dbReference type="CDD" id="cd00075">
    <property type="entry name" value="HATPase"/>
    <property type="match status" value="1"/>
</dbReference>
<dbReference type="SMART" id="SM00388">
    <property type="entry name" value="HisKA"/>
    <property type="match status" value="1"/>
</dbReference>
<dbReference type="PANTHER" id="PTHR43711:SF31">
    <property type="entry name" value="HISTIDINE KINASE"/>
    <property type="match status" value="1"/>
</dbReference>
<protein>
    <recommendedName>
        <fullName evidence="2">histidine kinase</fullName>
        <ecNumber evidence="2">2.7.13.3</ecNumber>
    </recommendedName>
</protein>
<keyword evidence="4" id="KW-0808">Transferase</keyword>
<evidence type="ECO:0000313" key="12">
    <source>
        <dbReference type="Proteomes" id="UP000193804"/>
    </source>
</evidence>
<evidence type="ECO:0000256" key="3">
    <source>
        <dbReference type="ARBA" id="ARBA00022553"/>
    </source>
</evidence>
<gene>
    <name evidence="11" type="ORF">SAMN05661096_01178</name>
</gene>
<keyword evidence="9" id="KW-0472">Membrane</keyword>
<dbReference type="SMART" id="SM00028">
    <property type="entry name" value="TPR"/>
    <property type="match status" value="6"/>
</dbReference>
<dbReference type="CDD" id="cd00082">
    <property type="entry name" value="HisKA"/>
    <property type="match status" value="1"/>
</dbReference>
<feature type="repeat" description="TPR" evidence="7">
    <location>
        <begin position="124"/>
        <end position="157"/>
    </location>
</feature>
<dbReference type="GO" id="GO:0000155">
    <property type="term" value="F:phosphorelay sensor kinase activity"/>
    <property type="evidence" value="ECO:0007669"/>
    <property type="project" value="InterPro"/>
</dbReference>
<dbReference type="InterPro" id="IPR036890">
    <property type="entry name" value="HATPase_C_sf"/>
</dbReference>
<reference evidence="12" key="1">
    <citation type="submission" date="2017-04" db="EMBL/GenBank/DDBJ databases">
        <authorList>
            <person name="Varghese N."/>
            <person name="Submissions S."/>
        </authorList>
    </citation>
    <scope>NUCLEOTIDE SEQUENCE [LARGE SCALE GENOMIC DNA]</scope>
    <source>
        <strain evidence="12">DSM 4125</strain>
    </source>
</reference>